<dbReference type="EMBL" id="LGRX02035619">
    <property type="protein sequence ID" value="KAK3233837.1"/>
    <property type="molecule type" value="Genomic_DNA"/>
</dbReference>
<feature type="region of interest" description="Disordered" evidence="1">
    <location>
        <begin position="207"/>
        <end position="235"/>
    </location>
</feature>
<sequence length="358" mass="40617">MAAHATSHQPSENLVAIGALRGHPSIKDLEERLLFSPFPGWRLHHHNRPGRARTSSLRSVVEELVDHYCEFMFVLQRNFTSDEYQELSPPPMLDLVWHEHLLDTRGYLNFCVAHFGAFVHHNANGSLPRDVHRQEIRKARTTFEYSKHLGEDRLLHLIRVELWWPSAFFHPLPEEHADPSQEKSGLQKVQDFVDLTEVDRRAYVNRKRSRAGEVEDEARPSKRGGVEQERNVARTTPAASEEFDVVVKSITGQVFTVKHMSPRRVIDDVACEVNDQSGIPLDQMRLICGGKEIYSKLPIYKLVSAASLGISSDAPDDMVRMIVGYKENPDRPSTATLRELGIDAENNVAHLVLRLGGC</sequence>
<dbReference type="SUPFAM" id="SSF54236">
    <property type="entry name" value="Ubiquitin-like"/>
    <property type="match status" value="1"/>
</dbReference>
<evidence type="ECO:0000256" key="1">
    <source>
        <dbReference type="SAM" id="MobiDB-lite"/>
    </source>
</evidence>
<dbReference type="Gene3D" id="3.10.20.90">
    <property type="entry name" value="Phosphatidylinositol 3-kinase Catalytic Subunit, Chain A, domain 1"/>
    <property type="match status" value="1"/>
</dbReference>
<organism evidence="3 5">
    <name type="scientific">Cymbomonas tetramitiformis</name>
    <dbReference type="NCBI Taxonomy" id="36881"/>
    <lineage>
        <taxon>Eukaryota</taxon>
        <taxon>Viridiplantae</taxon>
        <taxon>Chlorophyta</taxon>
        <taxon>Pyramimonadophyceae</taxon>
        <taxon>Pyramimonadales</taxon>
        <taxon>Pyramimonadaceae</taxon>
        <taxon>Cymbomonas</taxon>
    </lineage>
</organism>
<reference evidence="3" key="2">
    <citation type="submission" date="2023-06" db="EMBL/GenBank/DDBJ databases">
        <title>Long-read-based genome assembly of the green algal bacterivore Cymbomonas tetramitiformis.</title>
        <authorList>
            <person name="Gyaltshen Y."/>
            <person name="Rozenberg A."/>
            <person name="Paasch A."/>
            <person name="Burns J.A."/>
            <person name="Warring S."/>
            <person name="Larson R."/>
            <person name="Maurer-Alcala X."/>
            <person name="Dacks J."/>
            <person name="Kim E."/>
        </authorList>
    </citation>
    <scope>NUCLEOTIDE SEQUENCE</scope>
    <source>
        <strain evidence="3">PLY_AMNH</strain>
    </source>
</reference>
<evidence type="ECO:0000313" key="4">
    <source>
        <dbReference type="EMBL" id="KAK3247429.1"/>
    </source>
</evidence>
<dbReference type="AlphaFoldDB" id="A0AAE0BCE1"/>
<feature type="domain" description="Ubiquitin-like" evidence="2">
    <location>
        <begin position="243"/>
        <end position="299"/>
    </location>
</feature>
<dbReference type="Proteomes" id="UP001190700">
    <property type="component" value="Unassembled WGS sequence"/>
</dbReference>
<gene>
    <name evidence="4" type="ORF">CYMTET_43072</name>
    <name evidence="3" type="ORF">CYMTET_55898</name>
</gene>
<proteinExistence type="predicted"/>
<dbReference type="InterPro" id="IPR000626">
    <property type="entry name" value="Ubiquitin-like_dom"/>
</dbReference>
<keyword evidence="5" id="KW-1185">Reference proteome</keyword>
<feature type="compositionally biased region" description="Basic and acidic residues" evidence="1">
    <location>
        <begin position="210"/>
        <end position="232"/>
    </location>
</feature>
<evidence type="ECO:0000259" key="2">
    <source>
        <dbReference type="PROSITE" id="PS50053"/>
    </source>
</evidence>
<protein>
    <recommendedName>
        <fullName evidence="2">Ubiquitin-like domain-containing protein</fullName>
    </recommendedName>
</protein>
<evidence type="ECO:0000313" key="3">
    <source>
        <dbReference type="EMBL" id="KAK3233837.1"/>
    </source>
</evidence>
<accession>A0AAE0BCE1</accession>
<dbReference type="PROSITE" id="PS50053">
    <property type="entry name" value="UBIQUITIN_2"/>
    <property type="match status" value="1"/>
</dbReference>
<evidence type="ECO:0000313" key="5">
    <source>
        <dbReference type="Proteomes" id="UP001190700"/>
    </source>
</evidence>
<comment type="caution">
    <text evidence="3">The sequence shown here is derived from an EMBL/GenBank/DDBJ whole genome shotgun (WGS) entry which is preliminary data.</text>
</comment>
<reference evidence="3 5" key="1">
    <citation type="journal article" date="2015" name="Genome Biol. Evol.">
        <title>Comparative Genomics of a Bacterivorous Green Alga Reveals Evolutionary Causalities and Consequences of Phago-Mixotrophic Mode of Nutrition.</title>
        <authorList>
            <person name="Burns J.A."/>
            <person name="Paasch A."/>
            <person name="Narechania A."/>
            <person name="Kim E."/>
        </authorList>
    </citation>
    <scope>NUCLEOTIDE SEQUENCE [LARGE SCALE GENOMIC DNA]</scope>
    <source>
        <strain evidence="3">PLY_AMNH</strain>
    </source>
</reference>
<dbReference type="InterPro" id="IPR029071">
    <property type="entry name" value="Ubiquitin-like_domsf"/>
</dbReference>
<dbReference type="EMBL" id="LGRX02028988">
    <property type="protein sequence ID" value="KAK3247429.1"/>
    <property type="molecule type" value="Genomic_DNA"/>
</dbReference>
<name>A0AAE0BCE1_9CHLO</name>